<dbReference type="InterPro" id="IPR036390">
    <property type="entry name" value="WH_DNA-bd_sf"/>
</dbReference>
<feature type="domain" description="HTH marR-type" evidence="1">
    <location>
        <begin position="1"/>
        <end position="104"/>
    </location>
</feature>
<dbReference type="GO" id="GO:0006950">
    <property type="term" value="P:response to stress"/>
    <property type="evidence" value="ECO:0007669"/>
    <property type="project" value="TreeGrafter"/>
</dbReference>
<dbReference type="PANTHER" id="PTHR33164">
    <property type="entry name" value="TRANSCRIPTIONAL REGULATOR, MARR FAMILY"/>
    <property type="match status" value="1"/>
</dbReference>
<dbReference type="SMART" id="SM00418">
    <property type="entry name" value="HTH_ARSR"/>
    <property type="match status" value="1"/>
</dbReference>
<evidence type="ECO:0000313" key="2">
    <source>
        <dbReference type="EMBL" id="QIS24246.1"/>
    </source>
</evidence>
<dbReference type="Proteomes" id="UP000500953">
    <property type="component" value="Chromosome"/>
</dbReference>
<organism evidence="2 3">
    <name type="scientific">Nocardia terpenica</name>
    <dbReference type="NCBI Taxonomy" id="455432"/>
    <lineage>
        <taxon>Bacteria</taxon>
        <taxon>Bacillati</taxon>
        <taxon>Actinomycetota</taxon>
        <taxon>Actinomycetes</taxon>
        <taxon>Mycobacteriales</taxon>
        <taxon>Nocardiaceae</taxon>
        <taxon>Nocardia</taxon>
    </lineage>
</organism>
<dbReference type="PROSITE" id="PS50995">
    <property type="entry name" value="HTH_MARR_2"/>
    <property type="match status" value="1"/>
</dbReference>
<dbReference type="PRINTS" id="PR00598">
    <property type="entry name" value="HTHMARR"/>
</dbReference>
<dbReference type="InterPro" id="IPR000835">
    <property type="entry name" value="HTH_MarR-typ"/>
</dbReference>
<dbReference type="InterPro" id="IPR036388">
    <property type="entry name" value="WH-like_DNA-bd_sf"/>
</dbReference>
<dbReference type="SMART" id="SM00347">
    <property type="entry name" value="HTH_MARR"/>
    <property type="match status" value="1"/>
</dbReference>
<dbReference type="SUPFAM" id="SSF46785">
    <property type="entry name" value="Winged helix' DNA-binding domain"/>
    <property type="match status" value="1"/>
</dbReference>
<evidence type="ECO:0000313" key="3">
    <source>
        <dbReference type="Proteomes" id="UP000500953"/>
    </source>
</evidence>
<proteinExistence type="predicted"/>
<sequence>MPFSRIRVLKRLRKGAMTVSELARAAAMDAPAATVTVNDLEERGLVVREVDPTNRRSKLVSITDAGRAVLADALGTPDPAPEPLMDLPADELSTLHDILRKLEH</sequence>
<reference evidence="2 3" key="1">
    <citation type="journal article" date="2019" name="ACS Chem. Biol.">
        <title>Identification and Mobilization of a Cryptic Antibiotic Biosynthesis Gene Locus from a Human-Pathogenic Nocardia Isolate.</title>
        <authorList>
            <person name="Herisse M."/>
            <person name="Ishida K."/>
            <person name="Porter J.L."/>
            <person name="Howden B."/>
            <person name="Hertweck C."/>
            <person name="Stinear T.P."/>
            <person name="Pidot S.J."/>
        </authorList>
    </citation>
    <scope>NUCLEOTIDE SEQUENCE [LARGE SCALE GENOMIC DNA]</scope>
    <source>
        <strain evidence="2 3">AUSMDU00012715</strain>
    </source>
</reference>
<accession>A0A6G9ZGM6</accession>
<dbReference type="AlphaFoldDB" id="A0A6G9ZGM6"/>
<protein>
    <submittedName>
        <fullName evidence="2">MarR family transcriptional regulator</fullName>
    </submittedName>
</protein>
<dbReference type="EMBL" id="CP046173">
    <property type="protein sequence ID" value="QIS24246.1"/>
    <property type="molecule type" value="Genomic_DNA"/>
</dbReference>
<name>A0A6G9ZGM6_9NOCA</name>
<evidence type="ECO:0000259" key="1">
    <source>
        <dbReference type="PROSITE" id="PS50995"/>
    </source>
</evidence>
<dbReference type="InterPro" id="IPR001845">
    <property type="entry name" value="HTH_ArsR_DNA-bd_dom"/>
</dbReference>
<dbReference type="Gene3D" id="1.10.10.10">
    <property type="entry name" value="Winged helix-like DNA-binding domain superfamily/Winged helix DNA-binding domain"/>
    <property type="match status" value="1"/>
</dbReference>
<dbReference type="Pfam" id="PF12802">
    <property type="entry name" value="MarR_2"/>
    <property type="match status" value="1"/>
</dbReference>
<dbReference type="PANTHER" id="PTHR33164:SF43">
    <property type="entry name" value="HTH-TYPE TRANSCRIPTIONAL REPRESSOR YETL"/>
    <property type="match status" value="1"/>
</dbReference>
<dbReference type="GO" id="GO:0003700">
    <property type="term" value="F:DNA-binding transcription factor activity"/>
    <property type="evidence" value="ECO:0007669"/>
    <property type="project" value="InterPro"/>
</dbReference>
<gene>
    <name evidence="2" type="ORF">F6W96_16600</name>
</gene>
<dbReference type="InterPro" id="IPR039422">
    <property type="entry name" value="MarR/SlyA-like"/>
</dbReference>